<dbReference type="PANTHER" id="PTHR15672:SF8">
    <property type="entry name" value="PROTEIN ENCORE"/>
    <property type="match status" value="1"/>
</dbReference>
<dbReference type="InterPro" id="IPR036867">
    <property type="entry name" value="R3H_dom_sf"/>
</dbReference>
<dbReference type="PROSITE" id="PS51061">
    <property type="entry name" value="R3H"/>
    <property type="match status" value="1"/>
</dbReference>
<keyword evidence="4" id="KW-1185">Reference proteome</keyword>
<dbReference type="STRING" id="10228.B3SDP3"/>
<dbReference type="Pfam" id="PF01424">
    <property type="entry name" value="R3H"/>
    <property type="match status" value="1"/>
</dbReference>
<gene>
    <name evidence="3" type="ORF">TRIADDRAFT_34077</name>
</gene>
<dbReference type="InterPro" id="IPR051937">
    <property type="entry name" value="R3H_domain_containing"/>
</dbReference>
<proteinExistence type="predicted"/>
<dbReference type="InParanoid" id="B3SDP3"/>
<dbReference type="eggNOG" id="KOG2953">
    <property type="taxonomic scope" value="Eukaryota"/>
</dbReference>
<dbReference type="EMBL" id="DS985283">
    <property type="protein sequence ID" value="EDV19156.1"/>
    <property type="molecule type" value="Genomic_DNA"/>
</dbReference>
<accession>B3SDP3</accession>
<dbReference type="GO" id="GO:0003676">
    <property type="term" value="F:nucleic acid binding"/>
    <property type="evidence" value="ECO:0007669"/>
    <property type="project" value="UniProtKB-UniRule"/>
</dbReference>
<evidence type="ECO:0000313" key="4">
    <source>
        <dbReference type="Proteomes" id="UP000009022"/>
    </source>
</evidence>
<evidence type="ECO:0000313" key="3">
    <source>
        <dbReference type="EMBL" id="EDV19156.1"/>
    </source>
</evidence>
<reference evidence="3 4" key="1">
    <citation type="journal article" date="2008" name="Nature">
        <title>The Trichoplax genome and the nature of placozoans.</title>
        <authorList>
            <person name="Srivastava M."/>
            <person name="Begovic E."/>
            <person name="Chapman J."/>
            <person name="Putnam N.H."/>
            <person name="Hellsten U."/>
            <person name="Kawashima T."/>
            <person name="Kuo A."/>
            <person name="Mitros T."/>
            <person name="Salamov A."/>
            <person name="Carpenter M.L."/>
            <person name="Signorovitch A.Y."/>
            <person name="Moreno M.A."/>
            <person name="Kamm K."/>
            <person name="Grimwood J."/>
            <person name="Schmutz J."/>
            <person name="Shapiro H."/>
            <person name="Grigoriev I.V."/>
            <person name="Buss L.W."/>
            <person name="Schierwater B."/>
            <person name="Dellaporta S.L."/>
            <person name="Rokhsar D.S."/>
        </authorList>
    </citation>
    <scope>NUCLEOTIDE SEQUENCE [LARGE SCALE GENOMIC DNA]</scope>
    <source>
        <strain evidence="3 4">Grell-BS-1999</strain>
    </source>
</reference>
<dbReference type="HOGENOM" id="CLU_2489726_0_0_1"/>
<dbReference type="OrthoDB" id="278430at2759"/>
<dbReference type="SMART" id="SM00393">
    <property type="entry name" value="R3H"/>
    <property type="match status" value="1"/>
</dbReference>
<dbReference type="RefSeq" id="XP_002118367.1">
    <property type="nucleotide sequence ID" value="XM_002118331.1"/>
</dbReference>
<dbReference type="GeneID" id="6759574"/>
<dbReference type="Proteomes" id="UP000009022">
    <property type="component" value="Unassembled WGS sequence"/>
</dbReference>
<dbReference type="Gene3D" id="3.30.1370.50">
    <property type="entry name" value="R3H-like domain"/>
    <property type="match status" value="1"/>
</dbReference>
<name>B3SDP3_TRIAD</name>
<dbReference type="KEGG" id="tad:TRIADDRAFT_34077"/>
<sequence length="87" mass="9916">TDNSGNDVRAFVYEKLQDPKLRTFLLSVEEDIRAFLADNKLQSKICPPMTSYYRMVIHRVAAYFGLEHNVDASGKAVIITKVPNTRQ</sequence>
<keyword evidence="1" id="KW-0597">Phosphoprotein</keyword>
<protein>
    <recommendedName>
        <fullName evidence="2">R3H domain-containing protein</fullName>
    </recommendedName>
</protein>
<feature type="domain" description="R3H" evidence="2">
    <location>
        <begin position="22"/>
        <end position="85"/>
    </location>
</feature>
<dbReference type="OMA" id="FINNDQM"/>
<dbReference type="CDD" id="cd02642">
    <property type="entry name" value="R3H_encore_like"/>
    <property type="match status" value="1"/>
</dbReference>
<dbReference type="PANTHER" id="PTHR15672">
    <property type="entry name" value="CAMP-REGULATED PHOSPHOPROTEIN 21 RELATED R3H DOMAIN CONTAINING PROTEIN"/>
    <property type="match status" value="1"/>
</dbReference>
<evidence type="ECO:0000256" key="1">
    <source>
        <dbReference type="ARBA" id="ARBA00022553"/>
    </source>
</evidence>
<evidence type="ECO:0000259" key="2">
    <source>
        <dbReference type="PROSITE" id="PS51061"/>
    </source>
</evidence>
<feature type="non-terminal residue" evidence="3">
    <location>
        <position position="1"/>
    </location>
</feature>
<dbReference type="CTD" id="6759574"/>
<organism evidence="3 4">
    <name type="scientific">Trichoplax adhaerens</name>
    <name type="common">Trichoplax reptans</name>
    <dbReference type="NCBI Taxonomy" id="10228"/>
    <lineage>
        <taxon>Eukaryota</taxon>
        <taxon>Metazoa</taxon>
        <taxon>Placozoa</taxon>
        <taxon>Uniplacotomia</taxon>
        <taxon>Trichoplacea</taxon>
        <taxon>Trichoplacidae</taxon>
        <taxon>Trichoplax</taxon>
    </lineage>
</organism>
<dbReference type="InterPro" id="IPR001374">
    <property type="entry name" value="R3H_dom"/>
</dbReference>
<dbReference type="AlphaFoldDB" id="B3SDP3"/>
<dbReference type="SUPFAM" id="SSF82708">
    <property type="entry name" value="R3H domain"/>
    <property type="match status" value="1"/>
</dbReference>